<evidence type="ECO:0000313" key="1">
    <source>
        <dbReference type="EMBL" id="MBB5694591.1"/>
    </source>
</evidence>
<keyword evidence="2" id="KW-1185">Reference proteome</keyword>
<protein>
    <submittedName>
        <fullName evidence="1">Uncharacterized protein</fullName>
    </submittedName>
</protein>
<dbReference type="AlphaFoldDB" id="A0A840YEH3"/>
<gene>
    <name evidence="1" type="ORF">FHS87_002643</name>
</gene>
<dbReference type="EMBL" id="JACIJD010000011">
    <property type="protein sequence ID" value="MBB5694591.1"/>
    <property type="molecule type" value="Genomic_DNA"/>
</dbReference>
<dbReference type="RefSeq" id="WP_184518929.1">
    <property type="nucleotide sequence ID" value="NZ_JACIJD010000011.1"/>
</dbReference>
<name>A0A840YEH3_9PROT</name>
<evidence type="ECO:0000313" key="2">
    <source>
        <dbReference type="Proteomes" id="UP000580654"/>
    </source>
</evidence>
<accession>A0A840YEH3</accession>
<dbReference type="Proteomes" id="UP000580654">
    <property type="component" value="Unassembled WGS sequence"/>
</dbReference>
<comment type="caution">
    <text evidence="1">The sequence shown here is derived from an EMBL/GenBank/DDBJ whole genome shotgun (WGS) entry which is preliminary data.</text>
</comment>
<reference evidence="1 2" key="1">
    <citation type="submission" date="2020-08" db="EMBL/GenBank/DDBJ databases">
        <title>Genomic Encyclopedia of Type Strains, Phase IV (KMG-IV): sequencing the most valuable type-strain genomes for metagenomic binning, comparative biology and taxonomic classification.</title>
        <authorList>
            <person name="Goeker M."/>
        </authorList>
    </citation>
    <scope>NUCLEOTIDE SEQUENCE [LARGE SCALE GENOMIC DNA]</scope>
    <source>
        <strain evidence="1 2">DSM 25622</strain>
    </source>
</reference>
<sequence>MASTAISGLAPSSRQKINAFQASFFIRLIDELAAEESAAGRGPFRDLGAYSRFLEGAYACGFVCRDFLPEAFHWEVFLTNPDAVLSAPFKHVRQFVHYMLRAERHADAGFENGGGMVFEALRSGALSKISRRLSVEISTAWSG</sequence>
<proteinExistence type="predicted"/>
<organism evidence="1 2">
    <name type="scientific">Muricoccus pecuniae</name>
    <dbReference type="NCBI Taxonomy" id="693023"/>
    <lineage>
        <taxon>Bacteria</taxon>
        <taxon>Pseudomonadati</taxon>
        <taxon>Pseudomonadota</taxon>
        <taxon>Alphaproteobacteria</taxon>
        <taxon>Acetobacterales</taxon>
        <taxon>Roseomonadaceae</taxon>
        <taxon>Muricoccus</taxon>
    </lineage>
</organism>